<name>A0A0D8JCE3_9BACT</name>
<dbReference type="GO" id="GO:0006355">
    <property type="term" value="P:regulation of DNA-templated transcription"/>
    <property type="evidence" value="ECO:0007669"/>
    <property type="project" value="TreeGrafter"/>
</dbReference>
<reference evidence="2 3" key="1">
    <citation type="submission" date="2014-09" db="EMBL/GenBank/DDBJ databases">
        <title>Draft Genome Sequence of Draconibacterium sp. JN14CK-3.</title>
        <authorList>
            <person name="Dong C."/>
            <person name="Lai Q."/>
            <person name="Shao Z."/>
        </authorList>
    </citation>
    <scope>NUCLEOTIDE SEQUENCE [LARGE SCALE GENOMIC DNA]</scope>
    <source>
        <strain evidence="2 3">JN14CK-3</strain>
    </source>
</reference>
<protein>
    <recommendedName>
        <fullName evidence="4">LamG-like jellyroll fold domain-containing protein</fullName>
    </recommendedName>
</protein>
<dbReference type="Pfam" id="PF13385">
    <property type="entry name" value="Laminin_G_3"/>
    <property type="match status" value="1"/>
</dbReference>
<evidence type="ECO:0000313" key="2">
    <source>
        <dbReference type="EMBL" id="KJF44384.1"/>
    </source>
</evidence>
<dbReference type="Gene3D" id="2.60.120.200">
    <property type="match status" value="1"/>
</dbReference>
<gene>
    <name evidence="2" type="ORF">LH29_02475</name>
</gene>
<dbReference type="Proteomes" id="UP000032544">
    <property type="component" value="Unassembled WGS sequence"/>
</dbReference>
<keyword evidence="1" id="KW-0812">Transmembrane</keyword>
<dbReference type="SUPFAM" id="SSF49899">
    <property type="entry name" value="Concanavalin A-like lectins/glucanases"/>
    <property type="match status" value="1"/>
</dbReference>
<dbReference type="GO" id="GO:0003677">
    <property type="term" value="F:DNA binding"/>
    <property type="evidence" value="ECO:0007669"/>
    <property type="project" value="TreeGrafter"/>
</dbReference>
<dbReference type="AlphaFoldDB" id="A0A0D8JCE3"/>
<dbReference type="PANTHER" id="PTHR35807">
    <property type="entry name" value="TRANSCRIPTIONAL REGULATOR REDD-RELATED"/>
    <property type="match status" value="1"/>
</dbReference>
<dbReference type="OrthoDB" id="1110630at2"/>
<dbReference type="Pfam" id="PF26178">
    <property type="entry name" value="PI-PLC_cat"/>
    <property type="match status" value="1"/>
</dbReference>
<dbReference type="GO" id="GO:0005975">
    <property type="term" value="P:carbohydrate metabolic process"/>
    <property type="evidence" value="ECO:0007669"/>
    <property type="project" value="UniProtKB-ARBA"/>
</dbReference>
<accession>A0A0D8JCE3</accession>
<dbReference type="EMBL" id="JRHC01000001">
    <property type="protein sequence ID" value="KJF44384.1"/>
    <property type="molecule type" value="Genomic_DNA"/>
</dbReference>
<dbReference type="InterPro" id="IPR051677">
    <property type="entry name" value="AfsR-DnrI-RedD_regulator"/>
</dbReference>
<feature type="transmembrane region" description="Helical" evidence="1">
    <location>
        <begin position="554"/>
        <end position="573"/>
    </location>
</feature>
<keyword evidence="1" id="KW-1133">Transmembrane helix</keyword>
<proteinExistence type="predicted"/>
<organism evidence="2 3">
    <name type="scientific">Draconibacterium sediminis</name>
    <dbReference type="NCBI Taxonomy" id="1544798"/>
    <lineage>
        <taxon>Bacteria</taxon>
        <taxon>Pseudomonadati</taxon>
        <taxon>Bacteroidota</taxon>
        <taxon>Bacteroidia</taxon>
        <taxon>Marinilabiliales</taxon>
        <taxon>Prolixibacteraceae</taxon>
        <taxon>Draconibacterium</taxon>
    </lineage>
</organism>
<comment type="caution">
    <text evidence="2">The sequence shown here is derived from an EMBL/GenBank/DDBJ whole genome shotgun (WGS) entry which is preliminary data.</text>
</comment>
<keyword evidence="3" id="KW-1185">Reference proteome</keyword>
<evidence type="ECO:0008006" key="4">
    <source>
        <dbReference type="Google" id="ProtNLM"/>
    </source>
</evidence>
<evidence type="ECO:0000256" key="1">
    <source>
        <dbReference type="SAM" id="Phobius"/>
    </source>
</evidence>
<dbReference type="InterPro" id="IPR013320">
    <property type="entry name" value="ConA-like_dom_sf"/>
</dbReference>
<dbReference type="STRING" id="1544798.LH29_02475"/>
<dbReference type="PANTHER" id="PTHR35807:SF1">
    <property type="entry name" value="TRANSCRIPTIONAL REGULATOR REDD"/>
    <property type="match status" value="1"/>
</dbReference>
<keyword evidence="1" id="KW-0472">Membrane</keyword>
<dbReference type="GO" id="GO:0004553">
    <property type="term" value="F:hydrolase activity, hydrolyzing O-glycosyl compounds"/>
    <property type="evidence" value="ECO:0007669"/>
    <property type="project" value="UniProtKB-ARBA"/>
</dbReference>
<sequence length="836" mass="95274">MPNKIILKLFLWLFAGIAFCLPGKANDFADNSFLIGQLTPAEYQNNRLLNFIKDNNWTGIELAVISDSVGIRLQNSAVPFSEILEKIELILQEKESKVVPVFINYSGNVHVLDSVINASSLSDQIFFLPQGEKWPSIEYLVQANRRVIFFVEGDIENESRILHETSDYALEIGASQITPNSAILKREANINKELFKISNFDRLPIGVSTSQVNRDMFPEYINFLLESWTKFGKKPNFLFVERSIYNFGFIIEQLHSFEAVKGQVRTVGKNFERVFWKNAETLITGGKFSFPIRGGEEMILTPFVPGFSLTPSQLTITAEMVKPEQYSILATPLDLNRGLMASFHFENELADAANPERTFDGNGFTFSQDIDRGNVLRLPENANVNLGHPELYGLPNSSFTISCFVKFIDILEFGDNAILGNDETGYRRGLHLVLRSGHPYFGLWANDFMSDELLETNKWYHLTWRYILETGQQAIFVNGLYVGGSDGHPPYSGTNDIFIGSALSGGASLRGYIDNLYIWNRPLGNEEISRLALDEEITYQTTEAPGTLLSTKTIVAILGSITFVFLVLIFVLLRKMNARKHSILVNKPETPTKNQIQLFGEFKAINNKNEDVTDLFTPKVRELFIFTLIHTMKNGIGAPIPDVNETLWYGIEDKKVANNRAVTLNKLRKILVHFNKIEITSQNGYLNLNLSEDFFCDYVEAFQLCKIPDGMSRQQLQLFFHLVKKGRLLKGVDWPWLDEVRGFTGNQVIDNLLKLASDYKKENKPKEVEKVSQRILDYDDLNEEALYLQIWALQKANNTHLAKFNFESFRSKYEKTMGESYALSFKEFTHHYADQL</sequence>
<evidence type="ECO:0000313" key="3">
    <source>
        <dbReference type="Proteomes" id="UP000032544"/>
    </source>
</evidence>